<sequence length="380" mass="40976">MAVNKGKAAVRSSSGGTDKNASETDERKRFARHYGKGVADNESSPAADKDKMPPTTSKKEALESSFPPGEDPVDPHFAHNPYVKQPPSGRFQEHLPQGLARTKSEDDETKTPESPQKEHSTDASNTEAPPGSKRAILQALTARMRAKIKKVEEESLPGRASSVTPQASPREPAGMFPRSPSTTTPPRNRLLKQVHQPATPDGQGSSSPPPTPPQPPLPSPPLTPPPRPIAQEPTVGTASRHPASAAVAGPSSPSAAVAGPSSPSTPLTIPTTESPSRTPSHAPFAPSPLRRVQTISPPPTARFTQRLTHRVKKRRTAHRDRALEREVARAQKAAEEKREREAQAAEAERVRREQEEAAAARPRRGFISRTLGGMAEWLRR</sequence>
<evidence type="ECO:0000313" key="3">
    <source>
        <dbReference type="Proteomes" id="UP001360953"/>
    </source>
</evidence>
<feature type="compositionally biased region" description="Pro residues" evidence="1">
    <location>
        <begin position="207"/>
        <end position="228"/>
    </location>
</feature>
<dbReference type="RefSeq" id="XP_066656338.1">
    <property type="nucleotide sequence ID" value="XM_066800092.1"/>
</dbReference>
<name>A0ABR1LVX9_9PEZI</name>
<feature type="compositionally biased region" description="Basic residues" evidence="1">
    <location>
        <begin position="307"/>
        <end position="318"/>
    </location>
</feature>
<evidence type="ECO:0000313" key="2">
    <source>
        <dbReference type="EMBL" id="KAK7538651.1"/>
    </source>
</evidence>
<organism evidence="2 3">
    <name type="scientific">Phyllosticta citribraziliensis</name>
    <dbReference type="NCBI Taxonomy" id="989973"/>
    <lineage>
        <taxon>Eukaryota</taxon>
        <taxon>Fungi</taxon>
        <taxon>Dikarya</taxon>
        <taxon>Ascomycota</taxon>
        <taxon>Pezizomycotina</taxon>
        <taxon>Dothideomycetes</taxon>
        <taxon>Dothideomycetes incertae sedis</taxon>
        <taxon>Botryosphaeriales</taxon>
        <taxon>Phyllostictaceae</taxon>
        <taxon>Phyllosticta</taxon>
    </lineage>
</organism>
<gene>
    <name evidence="2" type="ORF">J3D65DRAFT_622679</name>
</gene>
<feature type="region of interest" description="Disordered" evidence="1">
    <location>
        <begin position="1"/>
        <end position="364"/>
    </location>
</feature>
<feature type="compositionally biased region" description="Low complexity" evidence="1">
    <location>
        <begin position="177"/>
        <end position="187"/>
    </location>
</feature>
<feature type="compositionally biased region" description="Basic and acidic residues" evidence="1">
    <location>
        <begin position="109"/>
        <end position="121"/>
    </location>
</feature>
<dbReference type="GeneID" id="92032998"/>
<reference evidence="2 3" key="1">
    <citation type="submission" date="2024-04" db="EMBL/GenBank/DDBJ databases">
        <title>Phyllosticta paracitricarpa is synonymous to the EU quarantine fungus P. citricarpa based on phylogenomic analyses.</title>
        <authorList>
            <consortium name="Lawrence Berkeley National Laboratory"/>
            <person name="Van ingen-buijs V.A."/>
            <person name="Van westerhoven A.C."/>
            <person name="Haridas S."/>
            <person name="Skiadas P."/>
            <person name="Martin F."/>
            <person name="Groenewald J.Z."/>
            <person name="Crous P.W."/>
            <person name="Seidl M.F."/>
        </authorList>
    </citation>
    <scope>NUCLEOTIDE SEQUENCE [LARGE SCALE GENOMIC DNA]</scope>
    <source>
        <strain evidence="2 3">CPC 17464</strain>
    </source>
</reference>
<dbReference type="Proteomes" id="UP001360953">
    <property type="component" value="Unassembled WGS sequence"/>
</dbReference>
<proteinExistence type="predicted"/>
<feature type="compositionally biased region" description="Basic and acidic residues" evidence="1">
    <location>
        <begin position="319"/>
        <end position="355"/>
    </location>
</feature>
<evidence type="ECO:0000256" key="1">
    <source>
        <dbReference type="SAM" id="MobiDB-lite"/>
    </source>
</evidence>
<keyword evidence="3" id="KW-1185">Reference proteome</keyword>
<dbReference type="EMBL" id="JBBPEH010000005">
    <property type="protein sequence ID" value="KAK7538651.1"/>
    <property type="molecule type" value="Genomic_DNA"/>
</dbReference>
<comment type="caution">
    <text evidence="2">The sequence shown here is derived from an EMBL/GenBank/DDBJ whole genome shotgun (WGS) entry which is preliminary data.</text>
</comment>
<protein>
    <submittedName>
        <fullName evidence="2">Uncharacterized protein</fullName>
    </submittedName>
</protein>
<accession>A0ABR1LVX9</accession>
<feature type="compositionally biased region" description="Low complexity" evidence="1">
    <location>
        <begin position="242"/>
        <end position="276"/>
    </location>
</feature>
<feature type="compositionally biased region" description="Basic and acidic residues" evidence="1">
    <location>
        <begin position="47"/>
        <end position="62"/>
    </location>
</feature>